<dbReference type="AlphaFoldDB" id="A0AAV5W5K7"/>
<keyword evidence="7" id="KW-1185">Reference proteome</keyword>
<feature type="region of interest" description="Disordered" evidence="4">
    <location>
        <begin position="320"/>
        <end position="347"/>
    </location>
</feature>
<protein>
    <recommendedName>
        <fullName evidence="5">G-patch domain-containing protein</fullName>
    </recommendedName>
</protein>
<dbReference type="Pfam" id="PF25088">
    <property type="entry name" value="GPKOW_C"/>
    <property type="match status" value="1"/>
</dbReference>
<proteinExistence type="inferred from homology"/>
<organism evidence="6 7">
    <name type="scientific">Pristionchus fissidentatus</name>
    <dbReference type="NCBI Taxonomy" id="1538716"/>
    <lineage>
        <taxon>Eukaryota</taxon>
        <taxon>Metazoa</taxon>
        <taxon>Ecdysozoa</taxon>
        <taxon>Nematoda</taxon>
        <taxon>Chromadorea</taxon>
        <taxon>Rhabditida</taxon>
        <taxon>Rhabditina</taxon>
        <taxon>Diplogasteromorpha</taxon>
        <taxon>Diplogasteroidea</taxon>
        <taxon>Neodiplogasteridae</taxon>
        <taxon>Pristionchus</taxon>
    </lineage>
</organism>
<evidence type="ECO:0000256" key="2">
    <source>
        <dbReference type="ARBA" id="ARBA00010966"/>
    </source>
</evidence>
<dbReference type="GO" id="GO:0005681">
    <property type="term" value="C:spliceosomal complex"/>
    <property type="evidence" value="ECO:0007669"/>
    <property type="project" value="TreeGrafter"/>
</dbReference>
<dbReference type="InterPro" id="IPR045166">
    <property type="entry name" value="Spp2-like"/>
</dbReference>
<dbReference type="InterPro" id="IPR000467">
    <property type="entry name" value="G_patch_dom"/>
</dbReference>
<feature type="non-terminal residue" evidence="6">
    <location>
        <position position="1"/>
    </location>
</feature>
<dbReference type="SMART" id="SM00739">
    <property type="entry name" value="KOW"/>
    <property type="match status" value="2"/>
</dbReference>
<sequence>NFVQVSMTTEHEVPSEPMEVASVEPPKEPVKISFGVKKKLETLVLKTESKSVEALKTAEGSDEDDDGEEERAAKRRKLTHFENGAMPDDDFDKKKAPAVIPMVMEVDWRVQKLLEQEKDGSITDTNRARLELLIESNPVLAEQRKKEQGENTEDAIVVDTTKTLTEDADYNLMSIESFGLAILRGCGWKDGEGIGKNPQKVPLRLLERRPKGLGLGATPKTVDKKAAKNGEKGEVVSQDIKSGSLIKVTQGLHKGAYAKVDSRDDDNSSLVARLALGGKVIRVSLFACYAVSQKEYDAEGKVLNRDEYDKERRRIDKEKEKYEEKRRERDGGERKKEKRRDERDYERRREEDTEVWARVDCRVRMISEDYKKGKHMDEKMRVVDVADRKNITLEDDGGRQHYNIRQSWLETVMPRSKGEKVMIVRGSKRGARGMMVEKDKEREILHVSIMGSQEVLKVRFDDACMWTPQVVDLDDDDC</sequence>
<evidence type="ECO:0000256" key="3">
    <source>
        <dbReference type="ARBA" id="ARBA00023242"/>
    </source>
</evidence>
<dbReference type="InterPro" id="IPR005824">
    <property type="entry name" value="KOW"/>
</dbReference>
<evidence type="ECO:0000256" key="4">
    <source>
        <dbReference type="SAM" id="MobiDB-lite"/>
    </source>
</evidence>
<evidence type="ECO:0000259" key="5">
    <source>
        <dbReference type="PROSITE" id="PS50174"/>
    </source>
</evidence>
<evidence type="ECO:0000313" key="6">
    <source>
        <dbReference type="EMBL" id="GMT25635.1"/>
    </source>
</evidence>
<dbReference type="GO" id="GO:0003676">
    <property type="term" value="F:nucleic acid binding"/>
    <property type="evidence" value="ECO:0007669"/>
    <property type="project" value="InterPro"/>
</dbReference>
<dbReference type="EMBL" id="BTSY01000004">
    <property type="protein sequence ID" value="GMT25635.1"/>
    <property type="molecule type" value="Genomic_DNA"/>
</dbReference>
<gene>
    <name evidence="6" type="ORF">PFISCL1PPCAC_16932</name>
</gene>
<dbReference type="Pfam" id="PF12656">
    <property type="entry name" value="G-patch_2"/>
    <property type="match status" value="1"/>
</dbReference>
<dbReference type="InterPro" id="IPR026822">
    <property type="entry name" value="Spp2/MOS2_G-patch"/>
</dbReference>
<evidence type="ECO:0000313" key="7">
    <source>
        <dbReference type="Proteomes" id="UP001432322"/>
    </source>
</evidence>
<dbReference type="PROSITE" id="PS50174">
    <property type="entry name" value="G_PATCH"/>
    <property type="match status" value="1"/>
</dbReference>
<keyword evidence="3" id="KW-0539">Nucleus</keyword>
<dbReference type="SMART" id="SM00443">
    <property type="entry name" value="G_patch"/>
    <property type="match status" value="1"/>
</dbReference>
<dbReference type="GO" id="GO:0000398">
    <property type="term" value="P:mRNA splicing, via spliceosome"/>
    <property type="evidence" value="ECO:0007669"/>
    <property type="project" value="InterPro"/>
</dbReference>
<feature type="region of interest" description="Disordered" evidence="4">
    <location>
        <begin position="50"/>
        <end position="78"/>
    </location>
</feature>
<comment type="subcellular location">
    <subcellularLocation>
        <location evidence="1">Nucleus</location>
    </subcellularLocation>
</comment>
<feature type="compositionally biased region" description="Acidic residues" evidence="4">
    <location>
        <begin position="60"/>
        <end position="69"/>
    </location>
</feature>
<feature type="region of interest" description="Disordered" evidence="4">
    <location>
        <begin position="1"/>
        <end position="28"/>
    </location>
</feature>
<evidence type="ECO:0000256" key="1">
    <source>
        <dbReference type="ARBA" id="ARBA00004123"/>
    </source>
</evidence>
<comment type="similarity">
    <text evidence="2">Belongs to the MOS2 family.</text>
</comment>
<accession>A0AAV5W5K7</accession>
<dbReference type="Proteomes" id="UP001432322">
    <property type="component" value="Unassembled WGS sequence"/>
</dbReference>
<name>A0AAV5W5K7_9BILA</name>
<dbReference type="PANTHER" id="PTHR15818:SF2">
    <property type="entry name" value="G-PATCH DOMAIN AND KOW MOTIFS-CONTAINING PROTEIN"/>
    <property type="match status" value="1"/>
</dbReference>
<feature type="domain" description="G-patch" evidence="5">
    <location>
        <begin position="175"/>
        <end position="199"/>
    </location>
</feature>
<dbReference type="PANTHER" id="PTHR15818">
    <property type="entry name" value="G PATCH AND KOW-CONTAINING"/>
    <property type="match status" value="1"/>
</dbReference>
<reference evidence="6" key="1">
    <citation type="submission" date="2023-10" db="EMBL/GenBank/DDBJ databases">
        <title>Genome assembly of Pristionchus species.</title>
        <authorList>
            <person name="Yoshida K."/>
            <person name="Sommer R.J."/>
        </authorList>
    </citation>
    <scope>NUCLEOTIDE SEQUENCE</scope>
    <source>
        <strain evidence="6">RS5133</strain>
    </source>
</reference>
<comment type="caution">
    <text evidence="6">The sequence shown here is derived from an EMBL/GenBank/DDBJ whole genome shotgun (WGS) entry which is preliminary data.</text>
</comment>